<reference evidence="2" key="1">
    <citation type="submission" date="2011-12" db="EMBL/GenBank/DDBJ databases">
        <title>Complete sequence of Methanoregula formicicum SMSP.</title>
        <authorList>
            <person name="Lucas S."/>
            <person name="Han J."/>
            <person name="Lapidus A."/>
            <person name="Cheng J.-F."/>
            <person name="Goodwin L."/>
            <person name="Pitluck S."/>
            <person name="Peters L."/>
            <person name="Ovchinnikova G."/>
            <person name="Teshima H."/>
            <person name="Detter J.C."/>
            <person name="Han C."/>
            <person name="Tapia R."/>
            <person name="Land M."/>
            <person name="Hauser L."/>
            <person name="Kyrpides N."/>
            <person name="Ivanova N."/>
            <person name="Pagani I."/>
            <person name="Imachi H."/>
            <person name="Tamaki H."/>
            <person name="Sekiguchi Y."/>
            <person name="Kamagata Y."/>
            <person name="Cadillo-Quiroz H."/>
            <person name="Zinder S."/>
            <person name="Liu W.-T."/>
            <person name="Woyke T."/>
        </authorList>
    </citation>
    <scope>NUCLEOTIDE SEQUENCE [LARGE SCALE GENOMIC DNA]</scope>
    <source>
        <strain evidence="2">DSM 22288 / NBRC 105244 / SMSP</strain>
    </source>
</reference>
<name>L0HJ79_METFS</name>
<dbReference type="STRING" id="593750.Metfor_2359"/>
<evidence type="ECO:0000313" key="2">
    <source>
        <dbReference type="Proteomes" id="UP000010824"/>
    </source>
</evidence>
<dbReference type="AlphaFoldDB" id="L0HJ79"/>
<dbReference type="EMBL" id="CP003167">
    <property type="protein sequence ID" value="AGB03363.1"/>
    <property type="molecule type" value="Genomic_DNA"/>
</dbReference>
<dbReference type="InParanoid" id="L0HJ79"/>
<dbReference type="HOGENOM" id="CLU_193886_1_0_2"/>
<evidence type="ECO:0000313" key="1">
    <source>
        <dbReference type="EMBL" id="AGB03363.1"/>
    </source>
</evidence>
<reference evidence="1 2" key="2">
    <citation type="journal article" date="2014" name="Genome Announc.">
        <title>Complete Genome Sequence of Methanoregula formicica SMSPT, a Mesophilic Hydrogenotrophic Methanogen Isolated from a Methanogenic Upflow Anaerobic Sludge Blanket Reactor.</title>
        <authorList>
            <person name="Yamamoto K."/>
            <person name="Tamaki H."/>
            <person name="Cadillo-Quiroz H."/>
            <person name="Imachi H."/>
            <person name="Kyrpides N."/>
            <person name="Woyke T."/>
            <person name="Goodwin L."/>
            <person name="Zinder S.H."/>
            <person name="Kamagata Y."/>
            <person name="Liu W.T."/>
        </authorList>
    </citation>
    <scope>NUCLEOTIDE SEQUENCE [LARGE SCALE GENOMIC DNA]</scope>
    <source>
        <strain evidence="2">DSM 22288 / NBRC 105244 / SMSP</strain>
    </source>
</reference>
<dbReference type="KEGG" id="mfo:Metfor_2359"/>
<sequence length="69" mass="7857">MEAKTLNEIHKQGIDALVKELGPVDAVRFLQIYDSGSGDYTKERKQWLQNDPDKYLAAVLAHGKKKTRE</sequence>
<dbReference type="RefSeq" id="WP_015286325.1">
    <property type="nucleotide sequence ID" value="NC_019943.1"/>
</dbReference>
<dbReference type="OrthoDB" id="114868at2157"/>
<organism evidence="1 2">
    <name type="scientific">Methanoregula formicica (strain DSM 22288 / NBRC 105244 / SMSP)</name>
    <dbReference type="NCBI Taxonomy" id="593750"/>
    <lineage>
        <taxon>Archaea</taxon>
        <taxon>Methanobacteriati</taxon>
        <taxon>Methanobacteriota</taxon>
        <taxon>Stenosarchaea group</taxon>
        <taxon>Methanomicrobia</taxon>
        <taxon>Methanomicrobiales</taxon>
        <taxon>Methanoregulaceae</taxon>
        <taxon>Methanoregula</taxon>
    </lineage>
</organism>
<gene>
    <name evidence="1" type="ordered locus">Metfor_2359</name>
</gene>
<keyword evidence="2" id="KW-1185">Reference proteome</keyword>
<protein>
    <submittedName>
        <fullName evidence="1">Uncharacterized protein</fullName>
    </submittedName>
</protein>
<accession>L0HJ79</accession>
<proteinExistence type="predicted"/>
<dbReference type="Proteomes" id="UP000010824">
    <property type="component" value="Chromosome"/>
</dbReference>
<dbReference type="eggNOG" id="arCOG09589">
    <property type="taxonomic scope" value="Archaea"/>
</dbReference>
<dbReference type="GeneID" id="14309751"/>